<dbReference type="NCBIfam" id="TIGR00254">
    <property type="entry name" value="GGDEF"/>
    <property type="match status" value="1"/>
</dbReference>
<dbReference type="GO" id="GO:0052621">
    <property type="term" value="F:diguanylate cyclase activity"/>
    <property type="evidence" value="ECO:0007669"/>
    <property type="project" value="UniProtKB-EC"/>
</dbReference>
<evidence type="ECO:0000313" key="4">
    <source>
        <dbReference type="EMBL" id="MFK4754288.1"/>
    </source>
</evidence>
<evidence type="ECO:0000313" key="5">
    <source>
        <dbReference type="Proteomes" id="UP001620597"/>
    </source>
</evidence>
<keyword evidence="4" id="KW-0548">Nucleotidyltransferase</keyword>
<organism evidence="4 5">
    <name type="scientific">Oceanobacter antarcticus</name>
    <dbReference type="NCBI Taxonomy" id="3133425"/>
    <lineage>
        <taxon>Bacteria</taxon>
        <taxon>Pseudomonadati</taxon>
        <taxon>Pseudomonadota</taxon>
        <taxon>Gammaproteobacteria</taxon>
        <taxon>Oceanospirillales</taxon>
        <taxon>Oceanospirillaceae</taxon>
        <taxon>Oceanobacter</taxon>
    </lineage>
</organism>
<dbReference type="PROSITE" id="PS50887">
    <property type="entry name" value="GGDEF"/>
    <property type="match status" value="1"/>
</dbReference>
<proteinExistence type="predicted"/>
<keyword evidence="4" id="KW-0808">Transferase</keyword>
<dbReference type="CDD" id="cd01949">
    <property type="entry name" value="GGDEF"/>
    <property type="match status" value="1"/>
</dbReference>
<dbReference type="InterPro" id="IPR050469">
    <property type="entry name" value="Diguanylate_Cyclase"/>
</dbReference>
<protein>
    <recommendedName>
        <fullName evidence="1">diguanylate cyclase</fullName>
        <ecNumber evidence="1">2.7.7.65</ecNumber>
    </recommendedName>
</protein>
<dbReference type="SMART" id="SM00267">
    <property type="entry name" value="GGDEF"/>
    <property type="match status" value="1"/>
</dbReference>
<dbReference type="InterPro" id="IPR043128">
    <property type="entry name" value="Rev_trsase/Diguanyl_cyclase"/>
</dbReference>
<dbReference type="EC" id="2.7.7.65" evidence="1"/>
<reference evidence="4 5" key="1">
    <citation type="submission" date="2024-03" db="EMBL/GenBank/DDBJ databases">
        <title>High-quality draft genome sequence of Oceanobacter sp. wDCs-4.</title>
        <authorList>
            <person name="Dong C."/>
        </authorList>
    </citation>
    <scope>NUCLEOTIDE SEQUENCE [LARGE SCALE GENOMIC DNA]</scope>
    <source>
        <strain evidence="5">wDCs-4</strain>
    </source>
</reference>
<sequence length="229" mass="24843">MNDSATEQAGAAALVAAAENTWQCQSSGICRFQTELVTLRQQVVTDPLTGLYNLRYLLGALGTEIERTERTGLSTALMMLDLDFFKRVNDRWGHEAGNRVLQSTARVILETTRRLDISCRYGGEEFAIVLPGSSLMAARPVAERLRVNIAAQALNIDGQCLTVSASIGVTAMAAGALQTPGKLIEKADAQLYRAKQSGRNRVCYETDTAVTSHVTQDEKNLMRSLFGGG</sequence>
<dbReference type="SUPFAM" id="SSF55073">
    <property type="entry name" value="Nucleotide cyclase"/>
    <property type="match status" value="1"/>
</dbReference>
<dbReference type="PANTHER" id="PTHR45138:SF9">
    <property type="entry name" value="DIGUANYLATE CYCLASE DGCM-RELATED"/>
    <property type="match status" value="1"/>
</dbReference>
<dbReference type="InterPro" id="IPR000160">
    <property type="entry name" value="GGDEF_dom"/>
</dbReference>
<evidence type="ECO:0000256" key="1">
    <source>
        <dbReference type="ARBA" id="ARBA00012528"/>
    </source>
</evidence>
<dbReference type="Pfam" id="PF00990">
    <property type="entry name" value="GGDEF"/>
    <property type="match status" value="1"/>
</dbReference>
<dbReference type="EMBL" id="JBBKTX010000027">
    <property type="protein sequence ID" value="MFK4754288.1"/>
    <property type="molecule type" value="Genomic_DNA"/>
</dbReference>
<keyword evidence="5" id="KW-1185">Reference proteome</keyword>
<dbReference type="RefSeq" id="WP_416207195.1">
    <property type="nucleotide sequence ID" value="NZ_JBBKTX010000027.1"/>
</dbReference>
<feature type="domain" description="GGDEF" evidence="3">
    <location>
        <begin position="73"/>
        <end position="207"/>
    </location>
</feature>
<comment type="caution">
    <text evidence="4">The sequence shown here is derived from an EMBL/GenBank/DDBJ whole genome shotgun (WGS) entry which is preliminary data.</text>
</comment>
<dbReference type="InterPro" id="IPR029787">
    <property type="entry name" value="Nucleotide_cyclase"/>
</dbReference>
<dbReference type="Gene3D" id="3.30.70.270">
    <property type="match status" value="1"/>
</dbReference>
<dbReference type="PANTHER" id="PTHR45138">
    <property type="entry name" value="REGULATORY COMPONENTS OF SENSORY TRANSDUCTION SYSTEM"/>
    <property type="match status" value="1"/>
</dbReference>
<name>A0ABW8NMS3_9GAMM</name>
<evidence type="ECO:0000259" key="3">
    <source>
        <dbReference type="PROSITE" id="PS50887"/>
    </source>
</evidence>
<comment type="catalytic activity">
    <reaction evidence="2">
        <text>2 GTP = 3',3'-c-di-GMP + 2 diphosphate</text>
        <dbReference type="Rhea" id="RHEA:24898"/>
        <dbReference type="ChEBI" id="CHEBI:33019"/>
        <dbReference type="ChEBI" id="CHEBI:37565"/>
        <dbReference type="ChEBI" id="CHEBI:58805"/>
        <dbReference type="EC" id="2.7.7.65"/>
    </reaction>
</comment>
<gene>
    <name evidence="4" type="ORF">WG929_17910</name>
</gene>
<dbReference type="Proteomes" id="UP001620597">
    <property type="component" value="Unassembled WGS sequence"/>
</dbReference>
<evidence type="ECO:0000256" key="2">
    <source>
        <dbReference type="ARBA" id="ARBA00034247"/>
    </source>
</evidence>
<accession>A0ABW8NMS3</accession>